<dbReference type="InterPro" id="IPR000070">
    <property type="entry name" value="Pectinesterase_cat"/>
</dbReference>
<dbReference type="GO" id="GO:0045490">
    <property type="term" value="P:pectin catabolic process"/>
    <property type="evidence" value="ECO:0007669"/>
    <property type="project" value="UniProtKB-UniRule"/>
</dbReference>
<evidence type="ECO:0000313" key="8">
    <source>
        <dbReference type="Proteomes" id="UP000318416"/>
    </source>
</evidence>
<evidence type="ECO:0000256" key="2">
    <source>
        <dbReference type="ARBA" id="ARBA00022801"/>
    </source>
</evidence>
<sequence length="370" mass="39166">MPTRRTVLLASAAALLSAGLATPAAAAPAKWGAYGSPVARLNSRTLYVDPAGGGDHTTVQAAVSATPTGTTPGTGWTIVLAAGTYREVVVVPLSRPYLTLLGGTGKAADVVVVYDNAAGTAKPGGGTYGTTGSATVTLQADGFTARDITFANDWLRADHPGVTGTQAVAVKVMGDRSAFYRCRFLGHQDTLYADSLGLSVFARQYYQKCYIEGDVDFVFGRATAVFDHCELRTLNRADIAFTPQGFVFAPSTARANPRGYLITQCTFTSTAPVGAYCLARPWVPGSDTTAWPMLTIRQSVIEAGINAAAPYANMSSSYPWQSQRFAEYANSGPGAVITVPANRPRLTKSQAALHTRETYLLGSDNWRPWS</sequence>
<keyword evidence="3 5" id="KW-0063">Aspartyl esterase</keyword>
<proteinExistence type="inferred from homology"/>
<reference evidence="7 8" key="1">
    <citation type="submission" date="2019-06" db="EMBL/GenBank/DDBJ databases">
        <title>Sequencing the genomes of 1000 actinobacteria strains.</title>
        <authorList>
            <person name="Klenk H.-P."/>
        </authorList>
    </citation>
    <scope>NUCLEOTIDE SEQUENCE [LARGE SCALE GENOMIC DNA]</scope>
    <source>
        <strain evidence="7 8">DSM 41649</strain>
    </source>
</reference>
<dbReference type="RefSeq" id="WP_145788138.1">
    <property type="nucleotide sequence ID" value="NZ_BAAABR010000085.1"/>
</dbReference>
<dbReference type="PROSITE" id="PS00503">
    <property type="entry name" value="PECTINESTERASE_2"/>
    <property type="match status" value="1"/>
</dbReference>
<dbReference type="GO" id="GO:0030599">
    <property type="term" value="F:pectinesterase activity"/>
    <property type="evidence" value="ECO:0007669"/>
    <property type="project" value="UniProtKB-UniRule"/>
</dbReference>
<evidence type="ECO:0000256" key="3">
    <source>
        <dbReference type="ARBA" id="ARBA00023085"/>
    </source>
</evidence>
<comment type="caution">
    <text evidence="7">The sequence shown here is derived from an EMBL/GenBank/DDBJ whole genome shotgun (WGS) entry which is preliminary data.</text>
</comment>
<comment type="pathway">
    <text evidence="5">Glycan metabolism; pectin degradation; 2-dehydro-3-deoxy-D-gluconate from pectin: step 1/5.</text>
</comment>
<comment type="similarity">
    <text evidence="1">Belongs to the pectinesterase family.</text>
</comment>
<dbReference type="EMBL" id="VIVR01000001">
    <property type="protein sequence ID" value="TWE16180.1"/>
    <property type="molecule type" value="Genomic_DNA"/>
</dbReference>
<evidence type="ECO:0000259" key="6">
    <source>
        <dbReference type="Pfam" id="PF01095"/>
    </source>
</evidence>
<feature type="chain" id="PRO_5022264244" description="Pectinesterase" evidence="5">
    <location>
        <begin position="27"/>
        <end position="370"/>
    </location>
</feature>
<dbReference type="PROSITE" id="PS51318">
    <property type="entry name" value="TAT"/>
    <property type="match status" value="1"/>
</dbReference>
<dbReference type="Proteomes" id="UP000318416">
    <property type="component" value="Unassembled WGS sequence"/>
</dbReference>
<protein>
    <recommendedName>
        <fullName evidence="5">Pectinesterase</fullName>
        <ecNumber evidence="5">3.1.1.11</ecNumber>
    </recommendedName>
</protein>
<keyword evidence="5" id="KW-0732">Signal</keyword>
<dbReference type="Pfam" id="PF01095">
    <property type="entry name" value="Pectinesterase"/>
    <property type="match status" value="1"/>
</dbReference>
<evidence type="ECO:0000256" key="4">
    <source>
        <dbReference type="PROSITE-ProRule" id="PRU10040"/>
    </source>
</evidence>
<dbReference type="GO" id="GO:0009279">
    <property type="term" value="C:cell outer membrane"/>
    <property type="evidence" value="ECO:0007669"/>
    <property type="project" value="TreeGrafter"/>
</dbReference>
<name>A0A561EKP2_9ACTN</name>
<keyword evidence="8" id="KW-1185">Reference proteome</keyword>
<feature type="signal peptide" evidence="5">
    <location>
        <begin position="1"/>
        <end position="26"/>
    </location>
</feature>
<dbReference type="InterPro" id="IPR012334">
    <property type="entry name" value="Pectin_lyas_fold"/>
</dbReference>
<evidence type="ECO:0000256" key="1">
    <source>
        <dbReference type="ARBA" id="ARBA00008891"/>
    </source>
</evidence>
<evidence type="ECO:0000256" key="5">
    <source>
        <dbReference type="RuleBase" id="RU000589"/>
    </source>
</evidence>
<feature type="active site" evidence="4">
    <location>
        <position position="216"/>
    </location>
</feature>
<dbReference type="InterPro" id="IPR033131">
    <property type="entry name" value="Pectinesterase_Asp_AS"/>
</dbReference>
<dbReference type="InterPro" id="IPR006311">
    <property type="entry name" value="TAT_signal"/>
</dbReference>
<feature type="domain" description="Pectinesterase catalytic" evidence="6">
    <location>
        <begin position="48"/>
        <end position="355"/>
    </location>
</feature>
<comment type="catalytic activity">
    <reaction evidence="5">
        <text>[(1-&gt;4)-alpha-D-galacturonosyl methyl ester](n) + n H2O = [(1-&gt;4)-alpha-D-galacturonosyl](n) + n methanol + n H(+)</text>
        <dbReference type="Rhea" id="RHEA:22380"/>
        <dbReference type="Rhea" id="RHEA-COMP:14570"/>
        <dbReference type="Rhea" id="RHEA-COMP:14573"/>
        <dbReference type="ChEBI" id="CHEBI:15377"/>
        <dbReference type="ChEBI" id="CHEBI:15378"/>
        <dbReference type="ChEBI" id="CHEBI:17790"/>
        <dbReference type="ChEBI" id="CHEBI:140522"/>
        <dbReference type="ChEBI" id="CHEBI:140523"/>
        <dbReference type="EC" id="3.1.1.11"/>
    </reaction>
</comment>
<dbReference type="UniPathway" id="UPA00545">
    <property type="reaction ID" value="UER00823"/>
</dbReference>
<accession>A0A561EKP2</accession>
<dbReference type="SUPFAM" id="SSF51126">
    <property type="entry name" value="Pectin lyase-like"/>
    <property type="match status" value="1"/>
</dbReference>
<organism evidence="7 8">
    <name type="scientific">Kitasatospora atroaurantiaca</name>
    <dbReference type="NCBI Taxonomy" id="285545"/>
    <lineage>
        <taxon>Bacteria</taxon>
        <taxon>Bacillati</taxon>
        <taxon>Actinomycetota</taxon>
        <taxon>Actinomycetes</taxon>
        <taxon>Kitasatosporales</taxon>
        <taxon>Streptomycetaceae</taxon>
        <taxon>Kitasatospora</taxon>
    </lineage>
</organism>
<dbReference type="PANTHER" id="PTHR31321">
    <property type="entry name" value="ACYL-COA THIOESTER HYDROLASE YBHC-RELATED"/>
    <property type="match status" value="1"/>
</dbReference>
<keyword evidence="2 5" id="KW-0378">Hydrolase</keyword>
<dbReference type="GO" id="GO:0042545">
    <property type="term" value="P:cell wall modification"/>
    <property type="evidence" value="ECO:0007669"/>
    <property type="project" value="UniProtKB-UniRule"/>
</dbReference>
<dbReference type="PANTHER" id="PTHR31321:SF57">
    <property type="entry name" value="PECTINESTERASE 53-RELATED"/>
    <property type="match status" value="1"/>
</dbReference>
<gene>
    <name evidence="7" type="ORF">FB465_1147</name>
</gene>
<dbReference type="EC" id="3.1.1.11" evidence="5"/>
<dbReference type="AlphaFoldDB" id="A0A561EKP2"/>
<dbReference type="Gene3D" id="2.160.20.10">
    <property type="entry name" value="Single-stranded right-handed beta-helix, Pectin lyase-like"/>
    <property type="match status" value="1"/>
</dbReference>
<dbReference type="InterPro" id="IPR011050">
    <property type="entry name" value="Pectin_lyase_fold/virulence"/>
</dbReference>
<dbReference type="OrthoDB" id="112037at2"/>
<evidence type="ECO:0000313" key="7">
    <source>
        <dbReference type="EMBL" id="TWE16180.1"/>
    </source>
</evidence>